<proteinExistence type="predicted"/>
<protein>
    <submittedName>
        <fullName evidence="1">Uncharacterized protein</fullName>
    </submittedName>
</protein>
<reference evidence="1 2" key="1">
    <citation type="submission" date="2014-08" db="EMBL/GenBank/DDBJ databases">
        <authorList>
            <person name="Moulin Lionel"/>
        </authorList>
    </citation>
    <scope>NUCLEOTIDE SEQUENCE [LARGE SCALE GENOMIC DNA]</scope>
</reference>
<organism evidence="1 2">
    <name type="scientific">Mesorhizobium plurifarium</name>
    <dbReference type="NCBI Taxonomy" id="69974"/>
    <lineage>
        <taxon>Bacteria</taxon>
        <taxon>Pseudomonadati</taxon>
        <taxon>Pseudomonadota</taxon>
        <taxon>Alphaproteobacteria</taxon>
        <taxon>Hyphomicrobiales</taxon>
        <taxon>Phyllobacteriaceae</taxon>
        <taxon>Mesorhizobium</taxon>
    </lineage>
</organism>
<dbReference type="AlphaFoldDB" id="A0A090GAF0"/>
<evidence type="ECO:0000313" key="2">
    <source>
        <dbReference type="Proteomes" id="UP000046122"/>
    </source>
</evidence>
<sequence>MNDEPTHPGETITQRPRGPLGHFCEHAGCGKDAGWGFAKPKRPSHWFCYEHRGDGEAYL</sequence>
<name>A0A090GAF0_MESPL</name>
<dbReference type="Proteomes" id="UP000046122">
    <property type="component" value="Unassembled WGS sequence"/>
</dbReference>
<evidence type="ECO:0000313" key="1">
    <source>
        <dbReference type="EMBL" id="CDX55828.1"/>
    </source>
</evidence>
<dbReference type="EMBL" id="CCNE01000014">
    <property type="protein sequence ID" value="CDX55828.1"/>
    <property type="molecule type" value="Genomic_DNA"/>
</dbReference>
<gene>
    <name evidence="1" type="ORF">MPL3365_210077</name>
</gene>
<accession>A0A090GAF0</accession>